<organism evidence="5 6">
    <name type="scientific">Carpinus fangiana</name>
    <dbReference type="NCBI Taxonomy" id="176857"/>
    <lineage>
        <taxon>Eukaryota</taxon>
        <taxon>Viridiplantae</taxon>
        <taxon>Streptophyta</taxon>
        <taxon>Embryophyta</taxon>
        <taxon>Tracheophyta</taxon>
        <taxon>Spermatophyta</taxon>
        <taxon>Magnoliopsida</taxon>
        <taxon>eudicotyledons</taxon>
        <taxon>Gunneridae</taxon>
        <taxon>Pentapetalae</taxon>
        <taxon>rosids</taxon>
        <taxon>fabids</taxon>
        <taxon>Fagales</taxon>
        <taxon>Betulaceae</taxon>
        <taxon>Carpinus</taxon>
    </lineage>
</organism>
<evidence type="ECO:0000256" key="3">
    <source>
        <dbReference type="ARBA" id="ARBA00022679"/>
    </source>
</evidence>
<keyword evidence="4" id="KW-0949">S-adenosyl-L-methionine</keyword>
<evidence type="ECO:0000256" key="1">
    <source>
        <dbReference type="ARBA" id="ARBA00022553"/>
    </source>
</evidence>
<reference evidence="5 6" key="1">
    <citation type="submission" date="2019-06" db="EMBL/GenBank/DDBJ databases">
        <title>A chromosomal-level reference genome of Carpinus fangiana (Coryloideae, Betulaceae).</title>
        <authorList>
            <person name="Yang X."/>
            <person name="Wang Z."/>
            <person name="Zhang L."/>
            <person name="Hao G."/>
            <person name="Liu J."/>
            <person name="Yang Y."/>
        </authorList>
    </citation>
    <scope>NUCLEOTIDE SEQUENCE [LARGE SCALE GENOMIC DNA]</scope>
    <source>
        <strain evidence="5">Cfa_2016G</strain>
        <tissue evidence="5">Leaf</tissue>
    </source>
</reference>
<sequence length="179" mass="19936">MTDTQPETPLIGSNAPDARARLLAHFNHDYEKHPTLWDDLYKQDFIPWDKGFSNPALADTLSDRTDILGSPMHSLGRRKRALVPGCGKGYDVLLLASFGYDAFGLEVSERALEACKETVQKASDTRPTNSEHGKGSFNFVSGDFFKDGWVEKAGAANDGFDLIYDYTVCLEERRRSLLA</sequence>
<dbReference type="Pfam" id="PF05724">
    <property type="entry name" value="TPMT"/>
    <property type="match status" value="1"/>
</dbReference>
<name>A0A5N6KSF1_9ROSI</name>
<dbReference type="GO" id="GO:0032259">
    <property type="term" value="P:methylation"/>
    <property type="evidence" value="ECO:0007669"/>
    <property type="project" value="UniProtKB-KW"/>
</dbReference>
<keyword evidence="1" id="KW-0597">Phosphoprotein</keyword>
<dbReference type="GO" id="GO:0008757">
    <property type="term" value="F:S-adenosylmethionine-dependent methyltransferase activity"/>
    <property type="evidence" value="ECO:0007669"/>
    <property type="project" value="InterPro"/>
</dbReference>
<evidence type="ECO:0000256" key="2">
    <source>
        <dbReference type="ARBA" id="ARBA00022603"/>
    </source>
</evidence>
<dbReference type="PANTHER" id="PTHR32183">
    <property type="match status" value="1"/>
</dbReference>
<dbReference type="SUPFAM" id="SSF53335">
    <property type="entry name" value="S-adenosyl-L-methionine-dependent methyltransferases"/>
    <property type="match status" value="1"/>
</dbReference>
<dbReference type="AlphaFoldDB" id="A0A5N6KSF1"/>
<evidence type="ECO:0000313" key="5">
    <source>
        <dbReference type="EMBL" id="KAB8342897.1"/>
    </source>
</evidence>
<protein>
    <recommendedName>
        <fullName evidence="7">Methyltransferase domain-containing protein</fullName>
    </recommendedName>
</protein>
<gene>
    <name evidence="5" type="ORF">FH972_022494</name>
</gene>
<keyword evidence="3" id="KW-0808">Transferase</keyword>
<dbReference type="OrthoDB" id="276151at2759"/>
<comment type="caution">
    <text evidence="5">The sequence shown here is derived from an EMBL/GenBank/DDBJ whole genome shotgun (WGS) entry which is preliminary data.</text>
</comment>
<dbReference type="PANTHER" id="PTHR32183:SF6">
    <property type="entry name" value="CYSTEINE SULFINATE DESULFINASE_CYSTEINE DESULFURASE AND RELATED ENZYMES"/>
    <property type="match status" value="1"/>
</dbReference>
<evidence type="ECO:0000313" key="6">
    <source>
        <dbReference type="Proteomes" id="UP000327013"/>
    </source>
</evidence>
<dbReference type="InterPro" id="IPR008854">
    <property type="entry name" value="TPMT"/>
</dbReference>
<accession>A0A5N6KSF1</accession>
<evidence type="ECO:0000256" key="4">
    <source>
        <dbReference type="ARBA" id="ARBA00022691"/>
    </source>
</evidence>
<keyword evidence="2" id="KW-0489">Methyltransferase</keyword>
<dbReference type="PROSITE" id="PS51585">
    <property type="entry name" value="SAM_MT_TPMT"/>
    <property type="match status" value="1"/>
</dbReference>
<dbReference type="InterPro" id="IPR029063">
    <property type="entry name" value="SAM-dependent_MTases_sf"/>
</dbReference>
<proteinExistence type="predicted"/>
<dbReference type="CDD" id="cd02440">
    <property type="entry name" value="AdoMet_MTases"/>
    <property type="match status" value="1"/>
</dbReference>
<keyword evidence="6" id="KW-1185">Reference proteome</keyword>
<evidence type="ECO:0008006" key="7">
    <source>
        <dbReference type="Google" id="ProtNLM"/>
    </source>
</evidence>
<dbReference type="EMBL" id="VIBQ01000012">
    <property type="protein sequence ID" value="KAB8342897.1"/>
    <property type="molecule type" value="Genomic_DNA"/>
</dbReference>
<dbReference type="Proteomes" id="UP000327013">
    <property type="component" value="Unassembled WGS sequence"/>
</dbReference>
<dbReference type="Gene3D" id="3.40.50.150">
    <property type="entry name" value="Vaccinia Virus protein VP39"/>
    <property type="match status" value="1"/>
</dbReference>